<dbReference type="Proteomes" id="UP000828390">
    <property type="component" value="Unassembled WGS sequence"/>
</dbReference>
<protein>
    <submittedName>
        <fullName evidence="1">Uncharacterized protein</fullName>
    </submittedName>
</protein>
<accession>A0A9D4CU62</accession>
<name>A0A9D4CU62_DREPO</name>
<dbReference type="EMBL" id="JAIWYP010000011">
    <property type="protein sequence ID" value="KAH3733528.1"/>
    <property type="molecule type" value="Genomic_DNA"/>
</dbReference>
<sequence length="56" mass="6615">MSYRNTRRGIFYGSLWYHAVKKGEKGGQYGKTWPIREKVGQYEIQPIRNQDKHGLS</sequence>
<comment type="caution">
    <text evidence="1">The sequence shown here is derived from an EMBL/GenBank/DDBJ whole genome shotgun (WGS) entry which is preliminary data.</text>
</comment>
<reference evidence="1" key="1">
    <citation type="journal article" date="2019" name="bioRxiv">
        <title>The Genome of the Zebra Mussel, Dreissena polymorpha: A Resource for Invasive Species Research.</title>
        <authorList>
            <person name="McCartney M.A."/>
            <person name="Auch B."/>
            <person name="Kono T."/>
            <person name="Mallez S."/>
            <person name="Zhang Y."/>
            <person name="Obille A."/>
            <person name="Becker A."/>
            <person name="Abrahante J.E."/>
            <person name="Garbe J."/>
            <person name="Badalamenti J.P."/>
            <person name="Herman A."/>
            <person name="Mangelson H."/>
            <person name="Liachko I."/>
            <person name="Sullivan S."/>
            <person name="Sone E.D."/>
            <person name="Koren S."/>
            <person name="Silverstein K.A.T."/>
            <person name="Beckman K.B."/>
            <person name="Gohl D.M."/>
        </authorList>
    </citation>
    <scope>NUCLEOTIDE SEQUENCE</scope>
    <source>
        <strain evidence="1">Duluth1</strain>
        <tissue evidence="1">Whole animal</tissue>
    </source>
</reference>
<gene>
    <name evidence="1" type="ORF">DPMN_039957</name>
</gene>
<proteinExistence type="predicted"/>
<organism evidence="1 2">
    <name type="scientific">Dreissena polymorpha</name>
    <name type="common">Zebra mussel</name>
    <name type="synonym">Mytilus polymorpha</name>
    <dbReference type="NCBI Taxonomy" id="45954"/>
    <lineage>
        <taxon>Eukaryota</taxon>
        <taxon>Metazoa</taxon>
        <taxon>Spiralia</taxon>
        <taxon>Lophotrochozoa</taxon>
        <taxon>Mollusca</taxon>
        <taxon>Bivalvia</taxon>
        <taxon>Autobranchia</taxon>
        <taxon>Heteroconchia</taxon>
        <taxon>Euheterodonta</taxon>
        <taxon>Imparidentia</taxon>
        <taxon>Neoheterodontei</taxon>
        <taxon>Myida</taxon>
        <taxon>Dreissenoidea</taxon>
        <taxon>Dreissenidae</taxon>
        <taxon>Dreissena</taxon>
    </lineage>
</organism>
<evidence type="ECO:0000313" key="1">
    <source>
        <dbReference type="EMBL" id="KAH3733528.1"/>
    </source>
</evidence>
<evidence type="ECO:0000313" key="2">
    <source>
        <dbReference type="Proteomes" id="UP000828390"/>
    </source>
</evidence>
<dbReference type="AlphaFoldDB" id="A0A9D4CU62"/>
<keyword evidence="2" id="KW-1185">Reference proteome</keyword>
<reference evidence="1" key="2">
    <citation type="submission" date="2020-11" db="EMBL/GenBank/DDBJ databases">
        <authorList>
            <person name="McCartney M.A."/>
            <person name="Auch B."/>
            <person name="Kono T."/>
            <person name="Mallez S."/>
            <person name="Becker A."/>
            <person name="Gohl D.M."/>
            <person name="Silverstein K.A.T."/>
            <person name="Koren S."/>
            <person name="Bechman K.B."/>
            <person name="Herman A."/>
            <person name="Abrahante J.E."/>
            <person name="Garbe J."/>
        </authorList>
    </citation>
    <scope>NUCLEOTIDE SEQUENCE</scope>
    <source>
        <strain evidence="1">Duluth1</strain>
        <tissue evidence="1">Whole animal</tissue>
    </source>
</reference>